<sequence>MESSKTSGFFIPQEKVPVQCMDDPFGFNAVVVYGDKSVRLNHCTPFFTIDRALCRAYEVPAVETGNIFESRIMQGTSSAVNRGQPNVTPRPVWPEDTDAQNYHNQQTNQNLIFTDGGSPLTMATGGMGNYKPRQMESHVMLEEEEGGTHPRKRMKKGGKRGGKKSRRKQRA</sequence>
<accession>A0AA88M785</accession>
<feature type="compositionally biased region" description="Basic residues" evidence="1">
    <location>
        <begin position="149"/>
        <end position="171"/>
    </location>
</feature>
<keyword evidence="3" id="KW-1185">Reference proteome</keyword>
<reference evidence="2" key="1">
    <citation type="submission" date="2023-08" db="EMBL/GenBank/DDBJ databases">
        <title>Pelteobagrus vachellii genome.</title>
        <authorList>
            <person name="Liu H."/>
        </authorList>
    </citation>
    <scope>NUCLEOTIDE SEQUENCE</scope>
    <source>
        <strain evidence="2">PRFRI_2022a</strain>
        <tissue evidence="2">Muscle</tissue>
    </source>
</reference>
<name>A0AA88M785_TACVA</name>
<evidence type="ECO:0000313" key="2">
    <source>
        <dbReference type="EMBL" id="KAK2831202.1"/>
    </source>
</evidence>
<proteinExistence type="predicted"/>
<dbReference type="Proteomes" id="UP001187315">
    <property type="component" value="Unassembled WGS sequence"/>
</dbReference>
<evidence type="ECO:0000313" key="3">
    <source>
        <dbReference type="Proteomes" id="UP001187315"/>
    </source>
</evidence>
<dbReference type="AlphaFoldDB" id="A0AA88M785"/>
<comment type="caution">
    <text evidence="2">The sequence shown here is derived from an EMBL/GenBank/DDBJ whole genome shotgun (WGS) entry which is preliminary data.</text>
</comment>
<organism evidence="2 3">
    <name type="scientific">Tachysurus vachellii</name>
    <name type="common">Darkbarbel catfish</name>
    <name type="synonym">Pelteobagrus vachellii</name>
    <dbReference type="NCBI Taxonomy" id="175792"/>
    <lineage>
        <taxon>Eukaryota</taxon>
        <taxon>Metazoa</taxon>
        <taxon>Chordata</taxon>
        <taxon>Craniata</taxon>
        <taxon>Vertebrata</taxon>
        <taxon>Euteleostomi</taxon>
        <taxon>Actinopterygii</taxon>
        <taxon>Neopterygii</taxon>
        <taxon>Teleostei</taxon>
        <taxon>Ostariophysi</taxon>
        <taxon>Siluriformes</taxon>
        <taxon>Bagridae</taxon>
        <taxon>Tachysurus</taxon>
    </lineage>
</organism>
<feature type="region of interest" description="Disordered" evidence="1">
    <location>
        <begin position="140"/>
        <end position="171"/>
    </location>
</feature>
<gene>
    <name evidence="2" type="ORF">Q7C36_016288</name>
</gene>
<dbReference type="EMBL" id="JAVHJS010000017">
    <property type="protein sequence ID" value="KAK2831202.1"/>
    <property type="molecule type" value="Genomic_DNA"/>
</dbReference>
<evidence type="ECO:0000256" key="1">
    <source>
        <dbReference type="SAM" id="MobiDB-lite"/>
    </source>
</evidence>
<protein>
    <submittedName>
        <fullName evidence="2">Uncharacterized protein</fullName>
    </submittedName>
</protein>